<feature type="domain" description="YqbQ/XkdQ" evidence="1">
    <location>
        <begin position="33"/>
        <end position="327"/>
    </location>
</feature>
<name>A0A3F3HBK3_9LACO</name>
<dbReference type="AlphaFoldDB" id="A0A3F3HBK3"/>
<evidence type="ECO:0000259" key="1">
    <source>
        <dbReference type="Pfam" id="PF24032"/>
    </source>
</evidence>
<dbReference type="Pfam" id="PF24032">
    <property type="entry name" value="YQBQ"/>
    <property type="match status" value="1"/>
</dbReference>
<dbReference type="EMBL" id="DF968088">
    <property type="protein sequence ID" value="GAP04878.1"/>
    <property type="molecule type" value="Genomic_DNA"/>
</dbReference>
<accession>A0A3F3HBK3</accession>
<dbReference type="InterPro" id="IPR056937">
    <property type="entry name" value="YqbQ/XkdQ"/>
</dbReference>
<organism evidence="2">
    <name type="scientific">Fructobacillus tropaeoli</name>
    <dbReference type="NCBI Taxonomy" id="709323"/>
    <lineage>
        <taxon>Bacteria</taxon>
        <taxon>Bacillati</taxon>
        <taxon>Bacillota</taxon>
        <taxon>Bacilli</taxon>
        <taxon>Lactobacillales</taxon>
        <taxon>Lactobacillaceae</taxon>
        <taxon>Fructobacillus</taxon>
    </lineage>
</organism>
<protein>
    <recommendedName>
        <fullName evidence="1">YqbQ/XkdQ domain-containing protein</fullName>
    </recommendedName>
</protein>
<sequence>MNAESYKNTFTSLSIWGRNSEDGRNVTNSASNITWKTDIGAAAQLDFSFPIGKDEYLPNNGDQVDFVWNDKMLFIGHIFKKKIDNNGNISITAYGYSRYLKGTGTYVWPATSSAERFERIRNDLSIKSEIVDWPSYRVPEEITDATTFFDMIKNVMNKTKEATGEEYMLLDDTDVVKHINIKRMDTDLVLGDGDMLTSWSWEHSSEEMATVVQVTHEDNQSKARELVAARSDDGIRKYGPLYHTESISGEVNSAQLQDKANALLKQKEHPESTLKIKALGDSRVRAGTSLYVAIKEIGGRGIEERQRVRVKSCTHNFETKWTMDLEVELI</sequence>
<dbReference type="Proteomes" id="UP000064514">
    <property type="component" value="Unassembled WGS sequence"/>
</dbReference>
<dbReference type="RefSeq" id="WP_059394219.1">
    <property type="nucleotide sequence ID" value="NZ_DF968088.1"/>
</dbReference>
<reference evidence="2" key="1">
    <citation type="journal article" date="2015" name="BMC Genomics">
        <title>Comparative genomics of Fructobacillus spp. and Leuconostoc spp. reveals niche-specific evolution of Fructobacillus spp.</title>
        <authorList>
            <person name="Endo A."/>
            <person name="Tanizawa Y."/>
            <person name="Tanaka N."/>
            <person name="Maeno S."/>
            <person name="Kumar H."/>
            <person name="Shiwa Y."/>
            <person name="Okada S."/>
            <person name="Yoshikawa H."/>
            <person name="Dicks L."/>
            <person name="Nakagawa J."/>
            <person name="Arita M."/>
        </authorList>
    </citation>
    <scope>NUCLEOTIDE SEQUENCE [LARGE SCALE GENOMIC DNA]</scope>
    <source>
        <strain evidence="2">F214-1</strain>
    </source>
</reference>
<dbReference type="STRING" id="709323.GCA_001047135_01441"/>
<proteinExistence type="predicted"/>
<gene>
    <name evidence="2" type="ORF">FTRO_0110130</name>
</gene>
<evidence type="ECO:0000313" key="2">
    <source>
        <dbReference type="EMBL" id="GAP04878.1"/>
    </source>
</evidence>